<dbReference type="PROSITE" id="PS51751">
    <property type="entry name" value="EXPERA"/>
    <property type="match status" value="1"/>
</dbReference>
<feature type="domain" description="EXPERA" evidence="7">
    <location>
        <begin position="19"/>
        <end position="154"/>
    </location>
</feature>
<dbReference type="PANTHER" id="PTHR31204">
    <property type="entry name" value="SIGMA INTRACELLULAR RECEPTOR 2"/>
    <property type="match status" value="1"/>
</dbReference>
<comment type="subcellular location">
    <subcellularLocation>
        <location evidence="1">Membrane</location>
        <topology evidence="1">Multi-pass membrane protein</topology>
    </subcellularLocation>
</comment>
<feature type="transmembrane region" description="Helical" evidence="6">
    <location>
        <begin position="140"/>
        <end position="158"/>
    </location>
</feature>
<dbReference type="PANTHER" id="PTHR31204:SF1">
    <property type="entry name" value="SIGMA INTRACELLULAR RECEPTOR 2"/>
    <property type="match status" value="1"/>
</dbReference>
<evidence type="ECO:0000256" key="2">
    <source>
        <dbReference type="ARBA" id="ARBA00022692"/>
    </source>
</evidence>
<sequence>MALSTHHSSPTTSIWSRKLDLIYIVFLSLLTFLALTLDFIPLYPIPLPSWCQALYTYYRTHYNDPLYARDPPFFRFYVALEVVYNVPVSLWAIRGLVKDDIMTPVHLLVFATHLVVSTVVCLVEVLGAEDWPRESVRKNVPGYVLFLGIAVVLWVDMFGRVRARVLGKAKVN</sequence>
<dbReference type="EMBL" id="JAFEKC020000018">
    <property type="protein sequence ID" value="KAK0509433.1"/>
    <property type="molecule type" value="Genomic_DNA"/>
</dbReference>
<evidence type="ECO:0000313" key="9">
    <source>
        <dbReference type="Proteomes" id="UP001166286"/>
    </source>
</evidence>
<evidence type="ECO:0000256" key="5">
    <source>
        <dbReference type="PROSITE-ProRule" id="PRU01087"/>
    </source>
</evidence>
<dbReference type="AlphaFoldDB" id="A0AA39QUI5"/>
<organism evidence="8 9">
    <name type="scientific">Cladonia borealis</name>
    <dbReference type="NCBI Taxonomy" id="184061"/>
    <lineage>
        <taxon>Eukaryota</taxon>
        <taxon>Fungi</taxon>
        <taxon>Dikarya</taxon>
        <taxon>Ascomycota</taxon>
        <taxon>Pezizomycotina</taxon>
        <taxon>Lecanoromycetes</taxon>
        <taxon>OSLEUM clade</taxon>
        <taxon>Lecanoromycetidae</taxon>
        <taxon>Lecanorales</taxon>
        <taxon>Lecanorineae</taxon>
        <taxon>Cladoniaceae</taxon>
        <taxon>Cladonia</taxon>
    </lineage>
</organism>
<gene>
    <name evidence="8" type="ORF">JMJ35_007827</name>
</gene>
<feature type="transmembrane region" description="Helical" evidence="6">
    <location>
        <begin position="74"/>
        <end position="93"/>
    </location>
</feature>
<keyword evidence="9" id="KW-1185">Reference proteome</keyword>
<dbReference type="Proteomes" id="UP001166286">
    <property type="component" value="Unassembled WGS sequence"/>
</dbReference>
<dbReference type="InterPro" id="IPR051987">
    <property type="entry name" value="Sigma-2_receptor-like"/>
</dbReference>
<comment type="caution">
    <text evidence="8">The sequence shown here is derived from an EMBL/GenBank/DDBJ whole genome shotgun (WGS) entry which is preliminary data.</text>
</comment>
<dbReference type="GO" id="GO:0016020">
    <property type="term" value="C:membrane"/>
    <property type="evidence" value="ECO:0007669"/>
    <property type="project" value="UniProtKB-SubCell"/>
</dbReference>
<evidence type="ECO:0000256" key="4">
    <source>
        <dbReference type="ARBA" id="ARBA00023136"/>
    </source>
</evidence>
<keyword evidence="2 5" id="KW-0812">Transmembrane</keyword>
<evidence type="ECO:0000256" key="1">
    <source>
        <dbReference type="ARBA" id="ARBA00004141"/>
    </source>
</evidence>
<evidence type="ECO:0000256" key="3">
    <source>
        <dbReference type="ARBA" id="ARBA00022989"/>
    </source>
</evidence>
<proteinExistence type="predicted"/>
<evidence type="ECO:0000313" key="8">
    <source>
        <dbReference type="EMBL" id="KAK0509433.1"/>
    </source>
</evidence>
<feature type="transmembrane region" description="Helical" evidence="6">
    <location>
        <begin position="105"/>
        <end position="128"/>
    </location>
</feature>
<name>A0AA39QUI5_9LECA</name>
<dbReference type="GO" id="GO:0005783">
    <property type="term" value="C:endoplasmic reticulum"/>
    <property type="evidence" value="ECO:0007669"/>
    <property type="project" value="TreeGrafter"/>
</dbReference>
<reference evidence="8" key="1">
    <citation type="submission" date="2023-03" db="EMBL/GenBank/DDBJ databases">
        <title>Complete genome of Cladonia borealis.</title>
        <authorList>
            <person name="Park H."/>
        </authorList>
    </citation>
    <scope>NUCLEOTIDE SEQUENCE</scope>
    <source>
        <strain evidence="8">ANT050790</strain>
    </source>
</reference>
<keyword evidence="3 5" id="KW-1133">Transmembrane helix</keyword>
<evidence type="ECO:0000256" key="6">
    <source>
        <dbReference type="SAM" id="Phobius"/>
    </source>
</evidence>
<accession>A0AA39QUI5</accession>
<feature type="transmembrane region" description="Helical" evidence="6">
    <location>
        <begin position="21"/>
        <end position="40"/>
    </location>
</feature>
<dbReference type="Pfam" id="PF05241">
    <property type="entry name" value="EBP"/>
    <property type="match status" value="1"/>
</dbReference>
<protein>
    <recommendedName>
        <fullName evidence="7">EXPERA domain-containing protein</fullName>
    </recommendedName>
</protein>
<dbReference type="InterPro" id="IPR033118">
    <property type="entry name" value="EXPERA"/>
</dbReference>
<keyword evidence="4 5" id="KW-0472">Membrane</keyword>
<evidence type="ECO:0000259" key="7">
    <source>
        <dbReference type="PROSITE" id="PS51751"/>
    </source>
</evidence>